<name>A0A3N4G4V8_9ACTN</name>
<dbReference type="Proteomes" id="UP000267536">
    <property type="component" value="Unassembled WGS sequence"/>
</dbReference>
<protein>
    <submittedName>
        <fullName evidence="1">Uncharacterized protein</fullName>
    </submittedName>
</protein>
<reference evidence="1 2" key="1">
    <citation type="submission" date="2018-11" db="EMBL/GenBank/DDBJ databases">
        <title>Draft genome sequence of Gordonia sp. RS15-1S isolated from rice stems.</title>
        <authorList>
            <person name="Muangham S."/>
        </authorList>
    </citation>
    <scope>NUCLEOTIDE SEQUENCE [LARGE SCALE GENOMIC DNA]</scope>
    <source>
        <strain evidence="1 2">RS15-1S</strain>
    </source>
</reference>
<comment type="caution">
    <text evidence="1">The sequence shown here is derived from an EMBL/GenBank/DDBJ whole genome shotgun (WGS) entry which is preliminary data.</text>
</comment>
<keyword evidence="2" id="KW-1185">Reference proteome</keyword>
<evidence type="ECO:0000313" key="1">
    <source>
        <dbReference type="EMBL" id="RPA57158.1"/>
    </source>
</evidence>
<gene>
    <name evidence="1" type="ORF">EF294_19135</name>
</gene>
<dbReference type="AlphaFoldDB" id="A0A3N4G4V8"/>
<organism evidence="1 2">
    <name type="scientific">Gordonia oryzae</name>
    <dbReference type="NCBI Taxonomy" id="2487349"/>
    <lineage>
        <taxon>Bacteria</taxon>
        <taxon>Bacillati</taxon>
        <taxon>Actinomycetota</taxon>
        <taxon>Actinomycetes</taxon>
        <taxon>Mycobacteriales</taxon>
        <taxon>Gordoniaceae</taxon>
        <taxon>Gordonia</taxon>
    </lineage>
</organism>
<accession>A0A3N4G4V8</accession>
<proteinExistence type="predicted"/>
<evidence type="ECO:0000313" key="2">
    <source>
        <dbReference type="Proteomes" id="UP000267536"/>
    </source>
</evidence>
<dbReference type="EMBL" id="RKMH01000018">
    <property type="protein sequence ID" value="RPA57158.1"/>
    <property type="molecule type" value="Genomic_DNA"/>
</dbReference>
<sequence length="264" mass="28728">MPSNLPYDDVPQALQTVTRSRGRTVEYLRHEGELRPGESVPDHWFDLASSGHAGVRRAADALRDHFPDTATAMTKLVTDVKVARFSLSMNPPRTAVGLFYLTRAKDDGRPLALLGFPPNPSAVGAPPFWPTVAARLRGLAADVHDGLLVYPQLDCGPVPSAYLQTLDMYAQNNAILDNADSVEAYLEDGRPVDLPEVPPPPRMVVAANNGINTVFMFDTSDPQGNAWSFGETVLLQSPLPIDTLLDDMIAERLISSCRPVDSAR</sequence>